<protein>
    <submittedName>
        <fullName evidence="2">Uncharacterized protein</fullName>
    </submittedName>
</protein>
<evidence type="ECO:0000313" key="2">
    <source>
        <dbReference type="EnsemblPlants" id="PGSC0003DMT400094456"/>
    </source>
</evidence>
<dbReference type="InParanoid" id="M1DU68"/>
<reference evidence="3" key="1">
    <citation type="journal article" date="2011" name="Nature">
        <title>Genome sequence and analysis of the tuber crop potato.</title>
        <authorList>
            <consortium name="The Potato Genome Sequencing Consortium"/>
        </authorList>
    </citation>
    <scope>NUCLEOTIDE SEQUENCE [LARGE SCALE GENOMIC DNA]</scope>
    <source>
        <strain evidence="3">cv. DM1-3 516 R44</strain>
    </source>
</reference>
<name>M1DU68_SOLTU</name>
<feature type="region of interest" description="Disordered" evidence="1">
    <location>
        <begin position="35"/>
        <end position="79"/>
    </location>
</feature>
<dbReference type="PANTHER" id="PTHR33180">
    <property type="entry name" value="PHOTOSYSTEM II CP43 REACTION CENTER PROTEIN"/>
    <property type="match status" value="1"/>
</dbReference>
<accession>M1DU68</accession>
<evidence type="ECO:0000313" key="3">
    <source>
        <dbReference type="Proteomes" id="UP000011115"/>
    </source>
</evidence>
<evidence type="ECO:0000256" key="1">
    <source>
        <dbReference type="SAM" id="MobiDB-lite"/>
    </source>
</evidence>
<reference evidence="2" key="2">
    <citation type="submission" date="2015-06" db="UniProtKB">
        <authorList>
            <consortium name="EnsemblPlants"/>
        </authorList>
    </citation>
    <scope>IDENTIFICATION</scope>
    <source>
        <strain evidence="2">DM1-3 516 R44</strain>
    </source>
</reference>
<feature type="compositionally biased region" description="Pro residues" evidence="1">
    <location>
        <begin position="67"/>
        <end position="77"/>
    </location>
</feature>
<dbReference type="PANTHER" id="PTHR33180:SF31">
    <property type="entry name" value="POLYPROTEIN PROTEIN"/>
    <property type="match status" value="1"/>
</dbReference>
<dbReference type="HOGENOM" id="CLU_1613672_0_0_1"/>
<dbReference type="Proteomes" id="UP000011115">
    <property type="component" value="Unassembled WGS sequence"/>
</dbReference>
<organism evidence="2 3">
    <name type="scientific">Solanum tuberosum</name>
    <name type="common">Potato</name>
    <dbReference type="NCBI Taxonomy" id="4113"/>
    <lineage>
        <taxon>Eukaryota</taxon>
        <taxon>Viridiplantae</taxon>
        <taxon>Streptophyta</taxon>
        <taxon>Embryophyta</taxon>
        <taxon>Tracheophyta</taxon>
        <taxon>Spermatophyta</taxon>
        <taxon>Magnoliopsida</taxon>
        <taxon>eudicotyledons</taxon>
        <taxon>Gunneridae</taxon>
        <taxon>Pentapetalae</taxon>
        <taxon>asterids</taxon>
        <taxon>lamiids</taxon>
        <taxon>Solanales</taxon>
        <taxon>Solanaceae</taxon>
        <taxon>Solanoideae</taxon>
        <taxon>Solaneae</taxon>
        <taxon>Solanum</taxon>
    </lineage>
</organism>
<proteinExistence type="predicted"/>
<dbReference type="EnsemblPlants" id="PGSC0003DMT400094456">
    <property type="protein sequence ID" value="PGSC0003DMT400094456"/>
    <property type="gene ID" value="PGSC0003DMG400044027"/>
</dbReference>
<dbReference type="AlphaFoldDB" id="M1DU68"/>
<feature type="compositionally biased region" description="Low complexity" evidence="1">
    <location>
        <begin position="54"/>
        <end position="66"/>
    </location>
</feature>
<keyword evidence="3" id="KW-1185">Reference proteome</keyword>
<dbReference type="Gramene" id="PGSC0003DMT400094456">
    <property type="protein sequence ID" value="PGSC0003DMT400094456"/>
    <property type="gene ID" value="PGSC0003DMG400044027"/>
</dbReference>
<dbReference type="PaxDb" id="4113-PGSC0003DMT400094456"/>
<sequence length="165" mass="18517">MAKMMTQLDILAKNVMGASTRSVNVVDVGGTRRAKIRDRAHQGSSRTPESTPHAADTVPAPAQTVVPAPPVQGPPPRLLNRQKAEGLRTILEEKRLSTDGVVDRYPNVWDTFQFHRFEQFTKLCGPYIPTWVREFYTAYSDLVPKGKKKANTFRPVESMVVRGRQ</sequence>